<dbReference type="Pfam" id="PF00271">
    <property type="entry name" value="Helicase_C"/>
    <property type="match status" value="1"/>
</dbReference>
<dbReference type="InterPro" id="IPR014001">
    <property type="entry name" value="Helicase_ATP-bd"/>
</dbReference>
<accession>A0AAV9WSM0</accession>
<dbReference type="InterPro" id="IPR018973">
    <property type="entry name" value="MZB"/>
</dbReference>
<dbReference type="SUPFAM" id="SSF46785">
    <property type="entry name" value="Winged helix' DNA-binding domain"/>
    <property type="match status" value="1"/>
</dbReference>
<keyword evidence="7" id="KW-1185">Reference proteome</keyword>
<sequence>MSTATQPVVKKRKRQVQPGGGENNEPHTAGTEPIEWPPYFKQLGGTHKALNLVYTFCCTRKQLATTFDNLRTAVQDQTKRPLSIDDIAQIKFLIPDAILFTYVDEDALQVQIAGETPSKSEQKADLYKPSVEKGNQVLLFEYLDGDLRTKPKAKAAEQAPRKRRGIESVKLPEFSQAELLRVISKRNDKFNLAVDGFLKDCSRRGLDPVDSIKLRQQIFVPEKPFAENGSGTPNSETHIPTLPCKPEDRKTIPDIIEEIVQISGIYRDQIVPGGNLEFPAQAAQYGNLEFALSQSLVDALYNVKNITNIYSHQATALNHIFKGENIVVSTSTSSGKSIIYQIPFLHRLQDDPNCRAMLIFPTKALAQDQKGSLIKMLDFMKDTVGDVLVDTYDGDTPKEDRRRIRDEARVILTNPDMLHINILPNEEQWRTFLQNLKFVVIDEIHVYNGLFGSHVALVMRRLRRICSAVGNNSIIFIACSATVENPQKHMTDLIGIPDVHAISVDGSPAGDKTFLVWNPPYKDPTDLKAGRADSIQEAANLFVELILRGVRTIAFCRVRKSCELTLSAVKQVLVDKGLLSLSERVMSYRGGYAASDRRRIESEMFNGHLLGIVATTALELGIDVGTLDAVIMVGFPYSISNLRQQSGRAGRRKRDSLSVLIGDRFPLDQHYMSNPELIRSMPNPSLMLDLENILVLEGHVQCAAFEMPINTTQDEKYFGTGLKSLADERLVKDNRGFYHCHERFRPYPSQHVSIRDTEDDHFAVIDVTQKRNIVLETVEPSRIAFTIYEGAIFLHQGFKYLVRELNIDQKLAKVELVNVDWITTQRDFTNVDPIETEATRRIPGSPYKAYFGLIKIETVVFGYFKVDKKGRKLDACDVEIPPLEIFAKGMWLDVPKPAFEILNLKKYNIAASIHAAEHAILELFPNFVISSVGDVKTECKAPQKEFAKRETSRKRPGRLTFYDTKGGGRGGSGITGKAFEFIDRLLGMALDRIEACPCQDGCPECVASEFCKEANAVISKIGSVVVLKTLLNRDIDIDSIPEAVDEIAPAGIETVVLAEEVPQSSQDILIKSENSIV</sequence>
<evidence type="ECO:0000313" key="6">
    <source>
        <dbReference type="EMBL" id="KAK6525134.1"/>
    </source>
</evidence>
<dbReference type="Pfam" id="PF08839">
    <property type="entry name" value="CDT1"/>
    <property type="match status" value="1"/>
</dbReference>
<evidence type="ECO:0000256" key="2">
    <source>
        <dbReference type="ARBA" id="ARBA00022840"/>
    </source>
</evidence>
<dbReference type="GO" id="GO:0043138">
    <property type="term" value="F:3'-5' DNA helicase activity"/>
    <property type="evidence" value="ECO:0007669"/>
    <property type="project" value="TreeGrafter"/>
</dbReference>
<proteinExistence type="predicted"/>
<dbReference type="GO" id="GO:0005524">
    <property type="term" value="F:ATP binding"/>
    <property type="evidence" value="ECO:0007669"/>
    <property type="project" value="UniProtKB-KW"/>
</dbReference>
<dbReference type="GO" id="GO:0003676">
    <property type="term" value="F:nucleic acid binding"/>
    <property type="evidence" value="ECO:0007669"/>
    <property type="project" value="InterPro"/>
</dbReference>
<organism evidence="6 7">
    <name type="scientific">Orbilia ellipsospora</name>
    <dbReference type="NCBI Taxonomy" id="2528407"/>
    <lineage>
        <taxon>Eukaryota</taxon>
        <taxon>Fungi</taxon>
        <taxon>Dikarya</taxon>
        <taxon>Ascomycota</taxon>
        <taxon>Pezizomycotina</taxon>
        <taxon>Orbiliomycetes</taxon>
        <taxon>Orbiliales</taxon>
        <taxon>Orbiliaceae</taxon>
        <taxon>Orbilia</taxon>
    </lineage>
</organism>
<evidence type="ECO:0000259" key="4">
    <source>
        <dbReference type="PROSITE" id="PS51192"/>
    </source>
</evidence>
<dbReference type="InterPro" id="IPR027417">
    <property type="entry name" value="P-loop_NTPase"/>
</dbReference>
<dbReference type="InterPro" id="IPR011545">
    <property type="entry name" value="DEAD/DEAH_box_helicase_dom"/>
</dbReference>
<evidence type="ECO:0000259" key="5">
    <source>
        <dbReference type="PROSITE" id="PS51194"/>
    </source>
</evidence>
<feature type="region of interest" description="Disordered" evidence="3">
    <location>
        <begin position="1"/>
        <end position="35"/>
    </location>
</feature>
<dbReference type="PANTHER" id="PTHR47957">
    <property type="entry name" value="ATP-DEPENDENT HELICASE HRQ1"/>
    <property type="match status" value="1"/>
</dbReference>
<reference evidence="6 7" key="1">
    <citation type="submission" date="2019-10" db="EMBL/GenBank/DDBJ databases">
        <authorList>
            <person name="Palmer J.M."/>
        </authorList>
    </citation>
    <scope>NUCLEOTIDE SEQUENCE [LARGE SCALE GENOMIC DNA]</scope>
    <source>
        <strain evidence="6 7">TWF694</strain>
    </source>
</reference>
<dbReference type="Pfam" id="PF00270">
    <property type="entry name" value="DEAD"/>
    <property type="match status" value="1"/>
</dbReference>
<dbReference type="GO" id="GO:0006289">
    <property type="term" value="P:nucleotide-excision repair"/>
    <property type="evidence" value="ECO:0007669"/>
    <property type="project" value="TreeGrafter"/>
</dbReference>
<dbReference type="InterPro" id="IPR014939">
    <property type="entry name" value="CDT1_Gemini-bd-like"/>
</dbReference>
<name>A0AAV9WSM0_9PEZI</name>
<dbReference type="CDD" id="cd18797">
    <property type="entry name" value="SF2_C_Hrq"/>
    <property type="match status" value="1"/>
</dbReference>
<dbReference type="InterPro" id="IPR001650">
    <property type="entry name" value="Helicase_C-like"/>
</dbReference>
<gene>
    <name evidence="6" type="ORF">TWF694_005280</name>
</gene>
<evidence type="ECO:0008006" key="8">
    <source>
        <dbReference type="Google" id="ProtNLM"/>
    </source>
</evidence>
<dbReference type="GO" id="GO:0036297">
    <property type="term" value="P:interstrand cross-link repair"/>
    <property type="evidence" value="ECO:0007669"/>
    <property type="project" value="TreeGrafter"/>
</dbReference>
<dbReference type="PROSITE" id="PS51194">
    <property type="entry name" value="HELICASE_CTER"/>
    <property type="match status" value="1"/>
</dbReference>
<evidence type="ECO:0000256" key="1">
    <source>
        <dbReference type="ARBA" id="ARBA00022741"/>
    </source>
</evidence>
<dbReference type="AlphaFoldDB" id="A0AAV9WSM0"/>
<keyword evidence="2" id="KW-0067">ATP-binding</keyword>
<dbReference type="PANTHER" id="PTHR47957:SF3">
    <property type="entry name" value="ATP-DEPENDENT HELICASE HRQ1"/>
    <property type="match status" value="1"/>
</dbReference>
<feature type="domain" description="Helicase C-terminal" evidence="5">
    <location>
        <begin position="537"/>
        <end position="694"/>
    </location>
</feature>
<feature type="region of interest" description="Disordered" evidence="3">
    <location>
        <begin position="224"/>
        <end position="246"/>
    </location>
</feature>
<feature type="compositionally biased region" description="Polar residues" evidence="3">
    <location>
        <begin position="229"/>
        <end position="238"/>
    </location>
</feature>
<keyword evidence="1" id="KW-0547">Nucleotide-binding</keyword>
<dbReference type="PROSITE" id="PS51192">
    <property type="entry name" value="HELICASE_ATP_BIND_1"/>
    <property type="match status" value="1"/>
</dbReference>
<dbReference type="Gene3D" id="3.40.50.300">
    <property type="entry name" value="P-loop containing nucleotide triphosphate hydrolases"/>
    <property type="match status" value="2"/>
</dbReference>
<protein>
    <recommendedName>
        <fullName evidence="8">DEAD/DEAH box helicase</fullName>
    </recommendedName>
</protein>
<dbReference type="Proteomes" id="UP001365542">
    <property type="component" value="Unassembled WGS sequence"/>
</dbReference>
<feature type="domain" description="Helicase ATP-binding" evidence="4">
    <location>
        <begin position="317"/>
        <end position="501"/>
    </location>
</feature>
<dbReference type="Pfam" id="PF09369">
    <property type="entry name" value="MZB"/>
    <property type="match status" value="1"/>
</dbReference>
<dbReference type="CDD" id="cd17923">
    <property type="entry name" value="DEXHc_Hrq1-like"/>
    <property type="match status" value="1"/>
</dbReference>
<dbReference type="SMART" id="SM00487">
    <property type="entry name" value="DEXDc"/>
    <property type="match status" value="1"/>
</dbReference>
<dbReference type="SUPFAM" id="SSF52540">
    <property type="entry name" value="P-loop containing nucleoside triphosphate hydrolases"/>
    <property type="match status" value="1"/>
</dbReference>
<evidence type="ECO:0000313" key="7">
    <source>
        <dbReference type="Proteomes" id="UP001365542"/>
    </source>
</evidence>
<dbReference type="InterPro" id="IPR055227">
    <property type="entry name" value="HRQ1_WHD"/>
</dbReference>
<dbReference type="SMART" id="SM01075">
    <property type="entry name" value="CDT1"/>
    <property type="match status" value="1"/>
</dbReference>
<dbReference type="Pfam" id="PF22982">
    <property type="entry name" value="WHD_HRQ1"/>
    <property type="match status" value="1"/>
</dbReference>
<dbReference type="EMBL" id="JAVHJO010000017">
    <property type="protein sequence ID" value="KAK6525134.1"/>
    <property type="molecule type" value="Genomic_DNA"/>
</dbReference>
<dbReference type="InterPro" id="IPR036390">
    <property type="entry name" value="WH_DNA-bd_sf"/>
</dbReference>
<comment type="caution">
    <text evidence="6">The sequence shown here is derived from an EMBL/GenBank/DDBJ whole genome shotgun (WGS) entry which is preliminary data.</text>
</comment>
<dbReference type="GO" id="GO:0005634">
    <property type="term" value="C:nucleus"/>
    <property type="evidence" value="ECO:0007669"/>
    <property type="project" value="TreeGrafter"/>
</dbReference>
<evidence type="ECO:0000256" key="3">
    <source>
        <dbReference type="SAM" id="MobiDB-lite"/>
    </source>
</evidence>
<dbReference type="SMART" id="SM00490">
    <property type="entry name" value="HELICc"/>
    <property type="match status" value="1"/>
</dbReference>